<evidence type="ECO:0000256" key="4">
    <source>
        <dbReference type="ARBA" id="ARBA00012744"/>
    </source>
</evidence>
<dbReference type="Pfam" id="PF14310">
    <property type="entry name" value="Fn3-like"/>
    <property type="match status" value="1"/>
</dbReference>
<dbReference type="EC" id="3.2.1.21" evidence="4"/>
<dbReference type="PANTHER" id="PTHR30620:SF16">
    <property type="entry name" value="LYSOSOMAL BETA GLUCOSIDASE"/>
    <property type="match status" value="1"/>
</dbReference>
<dbReference type="KEGG" id="bcel:BcellWH2_01926"/>
<dbReference type="SUPFAM" id="SSF51445">
    <property type="entry name" value="(Trans)glycosidases"/>
    <property type="match status" value="1"/>
</dbReference>
<dbReference type="FunFam" id="3.20.20.300:FF:000005">
    <property type="entry name" value="Periplasmic beta-glucosidase"/>
    <property type="match status" value="1"/>
</dbReference>
<evidence type="ECO:0000256" key="5">
    <source>
        <dbReference type="ARBA" id="ARBA00022729"/>
    </source>
</evidence>
<name>A0A0P0GMT6_9BACE</name>
<keyword evidence="7 10" id="KW-0378">Hydrolase</keyword>
<dbReference type="Pfam" id="PF01915">
    <property type="entry name" value="Glyco_hydro_3_C"/>
    <property type="match status" value="1"/>
</dbReference>
<organism evidence="13 14">
    <name type="scientific">Bacteroides cellulosilyticus</name>
    <dbReference type="NCBI Taxonomy" id="246787"/>
    <lineage>
        <taxon>Bacteria</taxon>
        <taxon>Pseudomonadati</taxon>
        <taxon>Bacteroidota</taxon>
        <taxon>Bacteroidia</taxon>
        <taxon>Bacteroidales</taxon>
        <taxon>Bacteroidaceae</taxon>
        <taxon>Bacteroides</taxon>
    </lineage>
</organism>
<dbReference type="FunFam" id="2.60.40.10:FF:000495">
    <property type="entry name" value="Periplasmic beta-glucosidase"/>
    <property type="match status" value="1"/>
</dbReference>
<evidence type="ECO:0000256" key="2">
    <source>
        <dbReference type="ARBA" id="ARBA00004418"/>
    </source>
</evidence>
<accession>A0A0P0GMT6</accession>
<dbReference type="AlphaFoldDB" id="A0A0P0GMT6"/>
<dbReference type="PANTHER" id="PTHR30620">
    <property type="entry name" value="PERIPLASMIC BETA-GLUCOSIDASE-RELATED"/>
    <property type="match status" value="1"/>
</dbReference>
<dbReference type="InterPro" id="IPR017853">
    <property type="entry name" value="GH"/>
</dbReference>
<comment type="similarity">
    <text evidence="3 10">Belongs to the glycosyl hydrolase 3 family.</text>
</comment>
<dbReference type="GO" id="GO:0009251">
    <property type="term" value="P:glucan catabolic process"/>
    <property type="evidence" value="ECO:0007669"/>
    <property type="project" value="TreeGrafter"/>
</dbReference>
<evidence type="ECO:0000259" key="12">
    <source>
        <dbReference type="SMART" id="SM01217"/>
    </source>
</evidence>
<keyword evidence="8 10" id="KW-0326">Glycosidase</keyword>
<dbReference type="InterPro" id="IPR002772">
    <property type="entry name" value="Glyco_hydro_3_C"/>
</dbReference>
<dbReference type="GO" id="GO:0042597">
    <property type="term" value="C:periplasmic space"/>
    <property type="evidence" value="ECO:0007669"/>
    <property type="project" value="UniProtKB-SubCell"/>
</dbReference>
<evidence type="ECO:0000256" key="10">
    <source>
        <dbReference type="RuleBase" id="RU361161"/>
    </source>
</evidence>
<dbReference type="Proteomes" id="UP000061809">
    <property type="component" value="Chromosome"/>
</dbReference>
<evidence type="ECO:0000256" key="8">
    <source>
        <dbReference type="ARBA" id="ARBA00023295"/>
    </source>
</evidence>
<dbReference type="Gene3D" id="3.40.50.1700">
    <property type="entry name" value="Glycoside hydrolase family 3 C-terminal domain"/>
    <property type="match status" value="1"/>
</dbReference>
<evidence type="ECO:0000256" key="6">
    <source>
        <dbReference type="ARBA" id="ARBA00022764"/>
    </source>
</evidence>
<dbReference type="NCBIfam" id="NF011678">
    <property type="entry name" value="PRK15098.1"/>
    <property type="match status" value="1"/>
</dbReference>
<dbReference type="Pfam" id="PF00933">
    <property type="entry name" value="Glyco_hydro_3"/>
    <property type="match status" value="1"/>
</dbReference>
<comment type="catalytic activity">
    <reaction evidence="1">
        <text>Hydrolysis of terminal, non-reducing beta-D-glucosyl residues with release of beta-D-glucose.</text>
        <dbReference type="EC" id="3.2.1.21"/>
    </reaction>
</comment>
<protein>
    <recommendedName>
        <fullName evidence="9">Periplasmic beta-glucosidase</fullName>
        <ecNumber evidence="4">3.2.1.21</ecNumber>
    </recommendedName>
</protein>
<dbReference type="InterPro" id="IPR051915">
    <property type="entry name" value="Cellulose_Degrad_GH3"/>
</dbReference>
<dbReference type="FunFam" id="3.40.50.1700:FF:000004">
    <property type="entry name" value="Periplasmic beta-glucosidase"/>
    <property type="match status" value="1"/>
</dbReference>
<dbReference type="InterPro" id="IPR001764">
    <property type="entry name" value="Glyco_hydro_3_N"/>
</dbReference>
<comment type="subcellular location">
    <subcellularLocation>
        <location evidence="2">Periplasm</location>
    </subcellularLocation>
</comment>
<feature type="domain" description="Fibronectin type III-like" evidence="12">
    <location>
        <begin position="693"/>
        <end position="762"/>
    </location>
</feature>
<keyword evidence="5 11" id="KW-0732">Signal</keyword>
<dbReference type="RefSeq" id="WP_033160740.1">
    <property type="nucleotide sequence ID" value="NZ_CP012801.1"/>
</dbReference>
<dbReference type="Gene3D" id="3.20.20.300">
    <property type="entry name" value="Glycoside hydrolase, family 3, N-terminal domain"/>
    <property type="match status" value="1"/>
</dbReference>
<proteinExistence type="inferred from homology"/>
<dbReference type="PRINTS" id="PR00133">
    <property type="entry name" value="GLHYDRLASE3"/>
</dbReference>
<dbReference type="PATRIC" id="fig|246787.4.peg.1984"/>
<dbReference type="InterPro" id="IPR013783">
    <property type="entry name" value="Ig-like_fold"/>
</dbReference>
<reference evidence="13 14" key="1">
    <citation type="journal article" date="2015" name="Science">
        <title>Genetic determinants of in vivo fitness and diet responsiveness in multiple human gut Bacteroides.</title>
        <authorList>
            <person name="Wu M."/>
            <person name="McNulty N.P."/>
            <person name="Rodionov D.A."/>
            <person name="Khoroshkin M.S."/>
            <person name="Griffin N.W."/>
            <person name="Cheng J."/>
            <person name="Latreille P."/>
            <person name="Kerstetter R.A."/>
            <person name="Terrapon N."/>
            <person name="Henrissat B."/>
            <person name="Osterman A.L."/>
            <person name="Gordon J.I."/>
        </authorList>
    </citation>
    <scope>NUCLEOTIDE SEQUENCE [LARGE SCALE GENOMIC DNA]</scope>
    <source>
        <strain evidence="13 14">WH2</strain>
    </source>
</reference>
<evidence type="ECO:0000256" key="9">
    <source>
        <dbReference type="ARBA" id="ARBA00067498"/>
    </source>
</evidence>
<evidence type="ECO:0000313" key="13">
    <source>
        <dbReference type="EMBL" id="ALJ59172.1"/>
    </source>
</evidence>
<evidence type="ECO:0000256" key="7">
    <source>
        <dbReference type="ARBA" id="ARBA00022801"/>
    </source>
</evidence>
<evidence type="ECO:0000256" key="11">
    <source>
        <dbReference type="SAM" id="SignalP"/>
    </source>
</evidence>
<dbReference type="InterPro" id="IPR019800">
    <property type="entry name" value="Glyco_hydro_3_AS"/>
</dbReference>
<dbReference type="InterPro" id="IPR036881">
    <property type="entry name" value="Glyco_hydro_3_C_sf"/>
</dbReference>
<dbReference type="GO" id="GO:0008422">
    <property type="term" value="F:beta-glucosidase activity"/>
    <property type="evidence" value="ECO:0007669"/>
    <property type="project" value="UniProtKB-EC"/>
</dbReference>
<dbReference type="EMBL" id="CP012801">
    <property type="protein sequence ID" value="ALJ59172.1"/>
    <property type="molecule type" value="Genomic_DNA"/>
</dbReference>
<feature type="signal peptide" evidence="11">
    <location>
        <begin position="1"/>
        <end position="18"/>
    </location>
</feature>
<dbReference type="PROSITE" id="PS00775">
    <property type="entry name" value="GLYCOSYL_HYDROL_F3"/>
    <property type="match status" value="1"/>
</dbReference>
<evidence type="ECO:0000256" key="1">
    <source>
        <dbReference type="ARBA" id="ARBA00000448"/>
    </source>
</evidence>
<dbReference type="SMART" id="SM01217">
    <property type="entry name" value="Fn3_like"/>
    <property type="match status" value="1"/>
</dbReference>
<evidence type="ECO:0000256" key="3">
    <source>
        <dbReference type="ARBA" id="ARBA00005336"/>
    </source>
</evidence>
<evidence type="ECO:0000313" key="14">
    <source>
        <dbReference type="Proteomes" id="UP000061809"/>
    </source>
</evidence>
<dbReference type="SUPFAM" id="SSF52279">
    <property type="entry name" value="Beta-D-glucan exohydrolase, C-terminal domain"/>
    <property type="match status" value="1"/>
</dbReference>
<gene>
    <name evidence="13" type="primary">bglX_2</name>
    <name evidence="13" type="ORF">BcellWH2_01926</name>
</gene>
<dbReference type="Gene3D" id="2.60.40.10">
    <property type="entry name" value="Immunoglobulins"/>
    <property type="match status" value="1"/>
</dbReference>
<keyword evidence="6" id="KW-0574">Periplasm</keyword>
<dbReference type="InterPro" id="IPR026891">
    <property type="entry name" value="Fn3-like"/>
</dbReference>
<dbReference type="InterPro" id="IPR036962">
    <property type="entry name" value="Glyco_hydro_3_N_sf"/>
</dbReference>
<sequence length="774" mass="85424">MKKQILLSLFFLAAYAAAMHSQEKANTMETFIKNLMDKMTVKEKIGQLNLTVSGGFVAGETLEKGLNPLEQRIADGEVGGLFGLKNAAVIKKWQKVAVENSRLHIPLIFGLDVIHGYDVTFPIPLALASSWNMELIEQVARTSAIEASSDGVCWVYSPMVDICHDSRWGRIAESAGEDPYLGSVIAKAWVKGYQTNNDLSRKDNVMACVKHYALYGAAEAGRDYNTVDMSRQKAMNEYMLPYKAACEQGAGSYMASFNEFEGIPVTANKYLLDDVLRKQWGFNGFVVTDYTGTMELTNHGIGNEVEVTARALKAGIDMDMVSEYFSQHLEEALEKGIIELADIDKACRRVLEAKYKLGLFDNPYKYCDEKRAKETLGTRSHVEQACKAAQECQVLLKNEGNLLPLKKSSKVALVGPLGDRAQDMLGCWSGNSEIVRPISLLEGLKEAVGPMGTVTFAEGSYLVADKELEKILVGNSMGFASSGGRRYGVHERSEEEMLQEAIAIAQKSDIIIAALGENINMNGEGASRSEPDIPEPQQKLLKALVKTGKPVVLVLFTGRPLVLSWEDEHIPAILNTWFLGVQAGPAIADVLFGDANPSGKITASFPRNVGQLPIHYNHKNTGRPQESDDAGYVRFKSNYIDVVNAPLYPFGFGLSYTTYEYGEITLSSKTIPINGKLTAKINIKNTGKRSGKETVQLYIRDVYSTATRPVKELKAFKQVALEAGESREVTFEITVDDLKYYNHDLQYVCEPGDFEVLIGPNSRDLKMSMFTVLQ</sequence>
<feature type="chain" id="PRO_5006047922" description="Periplasmic beta-glucosidase" evidence="11">
    <location>
        <begin position="19"/>
        <end position="774"/>
    </location>
</feature>